<dbReference type="PROSITE" id="PS00061">
    <property type="entry name" value="ADH_SHORT"/>
    <property type="match status" value="1"/>
</dbReference>
<dbReference type="PANTHER" id="PTHR43639:SF1">
    <property type="entry name" value="SHORT-CHAIN DEHYDROGENASE_REDUCTASE FAMILY PROTEIN"/>
    <property type="match status" value="1"/>
</dbReference>
<evidence type="ECO:0000313" key="3">
    <source>
        <dbReference type="EMBL" id="CAA9555907.1"/>
    </source>
</evidence>
<protein>
    <recommendedName>
        <fullName evidence="4">3-oxoacyl-[acyl-carrier protein] reductase</fullName>
    </recommendedName>
</protein>
<dbReference type="EMBL" id="CADCWF010000136">
    <property type="protein sequence ID" value="CAA9555907.1"/>
    <property type="molecule type" value="Genomic_DNA"/>
</dbReference>
<keyword evidence="2" id="KW-0560">Oxidoreductase</keyword>
<dbReference type="PRINTS" id="PR00080">
    <property type="entry name" value="SDRFAMILY"/>
</dbReference>
<dbReference type="PRINTS" id="PR00081">
    <property type="entry name" value="GDHRDH"/>
</dbReference>
<dbReference type="PANTHER" id="PTHR43639">
    <property type="entry name" value="OXIDOREDUCTASE, SHORT-CHAIN DEHYDROGENASE/REDUCTASE FAMILY (AFU_ORTHOLOGUE AFUA_5G02870)"/>
    <property type="match status" value="1"/>
</dbReference>
<dbReference type="Gene3D" id="3.40.50.720">
    <property type="entry name" value="NAD(P)-binding Rossmann-like Domain"/>
    <property type="match status" value="1"/>
</dbReference>
<dbReference type="Pfam" id="PF13561">
    <property type="entry name" value="adh_short_C2"/>
    <property type="match status" value="1"/>
</dbReference>
<gene>
    <name evidence="3" type="ORF">AVDCRST_MAG59-2153</name>
</gene>
<dbReference type="AlphaFoldDB" id="A0A6J4URM1"/>
<comment type="similarity">
    <text evidence="1">Belongs to the short-chain dehydrogenases/reductases (SDR) family.</text>
</comment>
<dbReference type="InterPro" id="IPR020904">
    <property type="entry name" value="Sc_DH/Rdtase_CS"/>
</dbReference>
<dbReference type="GO" id="GO:0016491">
    <property type="term" value="F:oxidoreductase activity"/>
    <property type="evidence" value="ECO:0007669"/>
    <property type="project" value="UniProtKB-KW"/>
</dbReference>
<evidence type="ECO:0008006" key="4">
    <source>
        <dbReference type="Google" id="ProtNLM"/>
    </source>
</evidence>
<dbReference type="CDD" id="cd05233">
    <property type="entry name" value="SDR_c"/>
    <property type="match status" value="1"/>
</dbReference>
<proteinExistence type="inferred from homology"/>
<evidence type="ECO:0000256" key="1">
    <source>
        <dbReference type="ARBA" id="ARBA00006484"/>
    </source>
</evidence>
<reference evidence="3" key="1">
    <citation type="submission" date="2020-02" db="EMBL/GenBank/DDBJ databases">
        <authorList>
            <person name="Meier V. D."/>
        </authorList>
    </citation>
    <scope>NUCLEOTIDE SEQUENCE</scope>
    <source>
        <strain evidence="3">AVDCRST_MAG59</strain>
    </source>
</reference>
<dbReference type="InterPro" id="IPR002347">
    <property type="entry name" value="SDR_fam"/>
</dbReference>
<name>A0A6J4URM1_9BACT</name>
<dbReference type="SUPFAM" id="SSF51735">
    <property type="entry name" value="NAD(P)-binding Rossmann-fold domains"/>
    <property type="match status" value="1"/>
</dbReference>
<accession>A0A6J4URM1</accession>
<organism evidence="3">
    <name type="scientific">uncultured Thermomicrobiales bacterium</name>
    <dbReference type="NCBI Taxonomy" id="1645740"/>
    <lineage>
        <taxon>Bacteria</taxon>
        <taxon>Pseudomonadati</taxon>
        <taxon>Thermomicrobiota</taxon>
        <taxon>Thermomicrobia</taxon>
        <taxon>Thermomicrobiales</taxon>
        <taxon>environmental samples</taxon>
    </lineage>
</organism>
<sequence>MPGRGPGDGGGGAGGSIITIASGVANTAIPGWSHYCASKAAVVMLTRAMALELGEHGIRVNAVLPGYVDVDEGGRHLGEAYRAVAPFGLPGEPADVARAVLMLASPMAGWVSGSTLAVDGGSGAGRVGARPGVRNAAEPGITPRLPTAQRGLSPSSEFACTRRPIRQRPHAVAEADLGSVAHR</sequence>
<evidence type="ECO:0000256" key="2">
    <source>
        <dbReference type="ARBA" id="ARBA00023002"/>
    </source>
</evidence>
<dbReference type="InterPro" id="IPR036291">
    <property type="entry name" value="NAD(P)-bd_dom_sf"/>
</dbReference>